<dbReference type="Pfam" id="PF22936">
    <property type="entry name" value="Pol_BBD"/>
    <property type="match status" value="1"/>
</dbReference>
<organism evidence="2 3">
    <name type="scientific">Aegilops tauschii subsp. strangulata</name>
    <name type="common">Goatgrass</name>
    <dbReference type="NCBI Taxonomy" id="200361"/>
    <lineage>
        <taxon>Eukaryota</taxon>
        <taxon>Viridiplantae</taxon>
        <taxon>Streptophyta</taxon>
        <taxon>Embryophyta</taxon>
        <taxon>Tracheophyta</taxon>
        <taxon>Spermatophyta</taxon>
        <taxon>Magnoliopsida</taxon>
        <taxon>Liliopsida</taxon>
        <taxon>Poales</taxon>
        <taxon>Poaceae</taxon>
        <taxon>BOP clade</taxon>
        <taxon>Pooideae</taxon>
        <taxon>Triticodae</taxon>
        <taxon>Triticeae</taxon>
        <taxon>Triticinae</taxon>
        <taxon>Aegilops</taxon>
    </lineage>
</organism>
<proteinExistence type="predicted"/>
<feature type="domain" description="Retrovirus-related Pol polyprotein from transposon TNT 1-94-like beta-barrel" evidence="1">
    <location>
        <begin position="2"/>
        <end position="32"/>
    </location>
</feature>
<reference evidence="2" key="3">
    <citation type="journal article" date="2017" name="Nature">
        <title>Genome sequence of the progenitor of the wheat D genome Aegilops tauschii.</title>
        <authorList>
            <person name="Luo M.C."/>
            <person name="Gu Y.Q."/>
            <person name="Puiu D."/>
            <person name="Wang H."/>
            <person name="Twardziok S.O."/>
            <person name="Deal K.R."/>
            <person name="Huo N."/>
            <person name="Zhu T."/>
            <person name="Wang L."/>
            <person name="Wang Y."/>
            <person name="McGuire P.E."/>
            <person name="Liu S."/>
            <person name="Long H."/>
            <person name="Ramasamy R.K."/>
            <person name="Rodriguez J.C."/>
            <person name="Van S.L."/>
            <person name="Yuan L."/>
            <person name="Wang Z."/>
            <person name="Xia Z."/>
            <person name="Xiao L."/>
            <person name="Anderson O.D."/>
            <person name="Ouyang S."/>
            <person name="Liang Y."/>
            <person name="Zimin A.V."/>
            <person name="Pertea G."/>
            <person name="Qi P."/>
            <person name="Bennetzen J.L."/>
            <person name="Dai X."/>
            <person name="Dawson M.W."/>
            <person name="Muller H.G."/>
            <person name="Kugler K."/>
            <person name="Rivarola-Duarte L."/>
            <person name="Spannagl M."/>
            <person name="Mayer K.F.X."/>
            <person name="Lu F.H."/>
            <person name="Bevan M.W."/>
            <person name="Leroy P."/>
            <person name="Li P."/>
            <person name="You F.M."/>
            <person name="Sun Q."/>
            <person name="Liu Z."/>
            <person name="Lyons E."/>
            <person name="Wicker T."/>
            <person name="Salzberg S.L."/>
            <person name="Devos K.M."/>
            <person name="Dvorak J."/>
        </authorList>
    </citation>
    <scope>NUCLEOTIDE SEQUENCE [LARGE SCALE GENOMIC DNA]</scope>
    <source>
        <strain evidence="2">cv. AL8/78</strain>
    </source>
</reference>
<evidence type="ECO:0000313" key="3">
    <source>
        <dbReference type="Proteomes" id="UP000015105"/>
    </source>
</evidence>
<reference evidence="3" key="2">
    <citation type="journal article" date="2017" name="Nat. Plants">
        <title>The Aegilops tauschii genome reveals multiple impacts of transposons.</title>
        <authorList>
            <person name="Zhao G."/>
            <person name="Zou C."/>
            <person name="Li K."/>
            <person name="Wang K."/>
            <person name="Li T."/>
            <person name="Gao L."/>
            <person name="Zhang X."/>
            <person name="Wang H."/>
            <person name="Yang Z."/>
            <person name="Liu X."/>
            <person name="Jiang W."/>
            <person name="Mao L."/>
            <person name="Kong X."/>
            <person name="Jiao Y."/>
            <person name="Jia J."/>
        </authorList>
    </citation>
    <scope>NUCLEOTIDE SEQUENCE [LARGE SCALE GENOMIC DNA]</scope>
    <source>
        <strain evidence="3">cv. AL8/78</strain>
    </source>
</reference>
<dbReference type="Gramene" id="AET3Gv20822900.1">
    <property type="protein sequence ID" value="AET3Gv20822900.1"/>
    <property type="gene ID" value="AET3Gv20822900"/>
</dbReference>
<dbReference type="AlphaFoldDB" id="A0A453FXY5"/>
<evidence type="ECO:0000313" key="2">
    <source>
        <dbReference type="EnsemblPlants" id="AET3Gv20822900.1"/>
    </source>
</evidence>
<dbReference type="Proteomes" id="UP000015105">
    <property type="component" value="Chromosome 3D"/>
</dbReference>
<sequence length="72" mass="8015">MFDGVELMLRGVRHVPGLRRNLISLGVLDDGGMEFCCDRDTMTMKIMEDGVTVMIGERTASYLYKLQGSTIA</sequence>
<reference evidence="2" key="5">
    <citation type="journal article" date="2021" name="G3 (Bethesda)">
        <title>Aegilops tauschii genome assembly Aet v5.0 features greater sequence contiguity and improved annotation.</title>
        <authorList>
            <person name="Wang L."/>
            <person name="Zhu T."/>
            <person name="Rodriguez J.C."/>
            <person name="Deal K.R."/>
            <person name="Dubcovsky J."/>
            <person name="McGuire P.E."/>
            <person name="Lux T."/>
            <person name="Spannagl M."/>
            <person name="Mayer K.F.X."/>
            <person name="Baldrich P."/>
            <person name="Meyers B.C."/>
            <person name="Huo N."/>
            <person name="Gu Y.Q."/>
            <person name="Zhou H."/>
            <person name="Devos K.M."/>
            <person name="Bennetzen J.L."/>
            <person name="Unver T."/>
            <person name="Budak H."/>
            <person name="Gulick P.J."/>
            <person name="Galiba G."/>
            <person name="Kalapos B."/>
            <person name="Nelson D.R."/>
            <person name="Li P."/>
            <person name="You F.M."/>
            <person name="Luo M.C."/>
            <person name="Dvorak J."/>
        </authorList>
    </citation>
    <scope>NUCLEOTIDE SEQUENCE [LARGE SCALE GENOMIC DNA]</scope>
    <source>
        <strain evidence="2">cv. AL8/78</strain>
    </source>
</reference>
<keyword evidence="3" id="KW-1185">Reference proteome</keyword>
<protein>
    <recommendedName>
        <fullName evidence="1">Retrovirus-related Pol polyprotein from transposon TNT 1-94-like beta-barrel domain-containing protein</fullName>
    </recommendedName>
</protein>
<reference evidence="3" key="1">
    <citation type="journal article" date="2014" name="Science">
        <title>Ancient hybridizations among the ancestral genomes of bread wheat.</title>
        <authorList>
            <consortium name="International Wheat Genome Sequencing Consortium,"/>
            <person name="Marcussen T."/>
            <person name="Sandve S.R."/>
            <person name="Heier L."/>
            <person name="Spannagl M."/>
            <person name="Pfeifer M."/>
            <person name="Jakobsen K.S."/>
            <person name="Wulff B.B."/>
            <person name="Steuernagel B."/>
            <person name="Mayer K.F."/>
            <person name="Olsen O.A."/>
        </authorList>
    </citation>
    <scope>NUCLEOTIDE SEQUENCE [LARGE SCALE GENOMIC DNA]</scope>
    <source>
        <strain evidence="3">cv. AL8/78</strain>
    </source>
</reference>
<name>A0A453FXY5_AEGTS</name>
<evidence type="ECO:0000259" key="1">
    <source>
        <dbReference type="Pfam" id="PF22936"/>
    </source>
</evidence>
<accession>A0A453FXY5</accession>
<dbReference type="InterPro" id="IPR054722">
    <property type="entry name" value="PolX-like_BBD"/>
</dbReference>
<reference evidence="2" key="4">
    <citation type="submission" date="2019-03" db="UniProtKB">
        <authorList>
            <consortium name="EnsemblPlants"/>
        </authorList>
    </citation>
    <scope>IDENTIFICATION</scope>
</reference>
<dbReference type="EnsemblPlants" id="AET3Gv20822900.1">
    <property type="protein sequence ID" value="AET3Gv20822900.1"/>
    <property type="gene ID" value="AET3Gv20822900"/>
</dbReference>